<keyword evidence="4 6" id="KW-1133">Transmembrane helix</keyword>
<keyword evidence="5 6" id="KW-0472">Membrane</keyword>
<gene>
    <name evidence="7" type="ORF">RDB_LOCUS137133</name>
</gene>
<evidence type="ECO:0008006" key="9">
    <source>
        <dbReference type="Google" id="ProtNLM"/>
    </source>
</evidence>
<dbReference type="GO" id="GO:0015297">
    <property type="term" value="F:antiporter activity"/>
    <property type="evidence" value="ECO:0007669"/>
    <property type="project" value="InterPro"/>
</dbReference>
<comment type="subcellular location">
    <subcellularLocation>
        <location evidence="1">Membrane</location>
        <topology evidence="1">Multi-pass membrane protein</topology>
    </subcellularLocation>
</comment>
<evidence type="ECO:0000256" key="6">
    <source>
        <dbReference type="SAM" id="Phobius"/>
    </source>
</evidence>
<dbReference type="CDD" id="cd13132">
    <property type="entry name" value="MATE_eukaryotic"/>
    <property type="match status" value="1"/>
</dbReference>
<dbReference type="AlphaFoldDB" id="A0A8H3B160"/>
<dbReference type="EMBL" id="CAJMWS010000460">
    <property type="protein sequence ID" value="CAE6445484.1"/>
    <property type="molecule type" value="Genomic_DNA"/>
</dbReference>
<feature type="transmembrane region" description="Helical" evidence="6">
    <location>
        <begin position="182"/>
        <end position="201"/>
    </location>
</feature>
<feature type="transmembrane region" description="Helical" evidence="6">
    <location>
        <begin position="213"/>
        <end position="238"/>
    </location>
</feature>
<proteinExistence type="inferred from homology"/>
<sequence>MSAEATPLLPTQIERQYSSIWPSIKEFIKEGSILIKSAIPVLGAQILEYSLILVSTVSLGHVSTEALAASSLSSITATVTGLSVVHGFASALDSLLPQAWTSEHPENVGLWAQRMVIVMFINALPIIAIWLNAENILLRLGQEEKIAHLAGMYLGWFTLALPGLIIGVATRRYLQAQGIMHAQTIVMAFIAPANLFFNWLLVWGPQSFRLGFIGAPIASSISFTLSAIIYVGYAYLLVPKKAWHPIGSRSFQGLGTLYRMGLSGTGQIASEWWSWEFLGLMSSRFGATSLAAQSVLLVSASVAFQTPYSLGVSVAVRVGNLLGSGDTRSAKIAAETGIALSIITALTMSATIMVFRGSWSYMFNKDAEVANLVATVLPLLAMFQIVDGATAVTDGVLRATGRLGLGAMVNITAYYCIGIPLGLYLAFRKGMELRGLWIGITVAIFYAASASIYAVSQTVWQKEVENAAKRLKRGQGNQASEP</sequence>
<evidence type="ECO:0000313" key="8">
    <source>
        <dbReference type="Proteomes" id="UP000663846"/>
    </source>
</evidence>
<protein>
    <recommendedName>
        <fullName evidence="9">MATE efflux family protein</fullName>
    </recommendedName>
</protein>
<evidence type="ECO:0000256" key="4">
    <source>
        <dbReference type="ARBA" id="ARBA00022989"/>
    </source>
</evidence>
<dbReference type="GO" id="GO:0042910">
    <property type="term" value="F:xenobiotic transmembrane transporter activity"/>
    <property type="evidence" value="ECO:0007669"/>
    <property type="project" value="InterPro"/>
</dbReference>
<dbReference type="Proteomes" id="UP000663846">
    <property type="component" value="Unassembled WGS sequence"/>
</dbReference>
<dbReference type="GO" id="GO:1990961">
    <property type="term" value="P:xenobiotic detoxification by transmembrane export across the plasma membrane"/>
    <property type="evidence" value="ECO:0007669"/>
    <property type="project" value="InterPro"/>
</dbReference>
<feature type="transmembrane region" description="Helical" evidence="6">
    <location>
        <begin position="336"/>
        <end position="355"/>
    </location>
</feature>
<feature type="transmembrane region" description="Helical" evidence="6">
    <location>
        <begin position="436"/>
        <end position="455"/>
    </location>
</feature>
<organism evidence="7 8">
    <name type="scientific">Rhizoctonia solani</name>
    <dbReference type="NCBI Taxonomy" id="456999"/>
    <lineage>
        <taxon>Eukaryota</taxon>
        <taxon>Fungi</taxon>
        <taxon>Dikarya</taxon>
        <taxon>Basidiomycota</taxon>
        <taxon>Agaricomycotina</taxon>
        <taxon>Agaricomycetes</taxon>
        <taxon>Cantharellales</taxon>
        <taxon>Ceratobasidiaceae</taxon>
        <taxon>Rhizoctonia</taxon>
    </lineage>
</organism>
<dbReference type="PANTHER" id="PTHR11206">
    <property type="entry name" value="MULTIDRUG RESISTANCE PROTEIN"/>
    <property type="match status" value="1"/>
</dbReference>
<feature type="transmembrane region" description="Helical" evidence="6">
    <location>
        <begin position="115"/>
        <end position="133"/>
    </location>
</feature>
<evidence type="ECO:0000256" key="2">
    <source>
        <dbReference type="ARBA" id="ARBA00010199"/>
    </source>
</evidence>
<reference evidence="7" key="1">
    <citation type="submission" date="2021-01" db="EMBL/GenBank/DDBJ databases">
        <authorList>
            <person name="Kaushik A."/>
        </authorList>
    </citation>
    <scope>NUCLEOTIDE SEQUENCE</scope>
    <source>
        <strain evidence="7">AG1-1C</strain>
    </source>
</reference>
<dbReference type="NCBIfam" id="TIGR00797">
    <property type="entry name" value="matE"/>
    <property type="match status" value="1"/>
</dbReference>
<feature type="transmembrane region" description="Helical" evidence="6">
    <location>
        <begin position="405"/>
        <end position="427"/>
    </location>
</feature>
<name>A0A8H3B160_9AGAM</name>
<dbReference type="InterPro" id="IPR002528">
    <property type="entry name" value="MATE_fam"/>
</dbReference>
<feature type="transmembrane region" description="Helical" evidence="6">
    <location>
        <begin position="367"/>
        <end position="385"/>
    </location>
</feature>
<dbReference type="InterPro" id="IPR045069">
    <property type="entry name" value="MATE_euk"/>
</dbReference>
<dbReference type="GO" id="GO:0016020">
    <property type="term" value="C:membrane"/>
    <property type="evidence" value="ECO:0007669"/>
    <property type="project" value="UniProtKB-SubCell"/>
</dbReference>
<comment type="caution">
    <text evidence="7">The sequence shown here is derived from an EMBL/GenBank/DDBJ whole genome shotgun (WGS) entry which is preliminary data.</text>
</comment>
<dbReference type="Pfam" id="PF01554">
    <property type="entry name" value="MatE"/>
    <property type="match status" value="2"/>
</dbReference>
<accession>A0A8H3B160</accession>
<evidence type="ECO:0000313" key="7">
    <source>
        <dbReference type="EMBL" id="CAE6445484.1"/>
    </source>
</evidence>
<evidence type="ECO:0000256" key="1">
    <source>
        <dbReference type="ARBA" id="ARBA00004141"/>
    </source>
</evidence>
<comment type="similarity">
    <text evidence="2">Belongs to the multi antimicrobial extrusion (MATE) (TC 2.A.66.1) family.</text>
</comment>
<evidence type="ECO:0000256" key="3">
    <source>
        <dbReference type="ARBA" id="ARBA00022692"/>
    </source>
</evidence>
<keyword evidence="3 6" id="KW-0812">Transmembrane</keyword>
<feature type="transmembrane region" description="Helical" evidence="6">
    <location>
        <begin position="153"/>
        <end position="170"/>
    </location>
</feature>
<evidence type="ECO:0000256" key="5">
    <source>
        <dbReference type="ARBA" id="ARBA00023136"/>
    </source>
</evidence>